<dbReference type="EMBL" id="MGFX01000001">
    <property type="protein sequence ID" value="OGM16009.1"/>
    <property type="molecule type" value="Genomic_DNA"/>
</dbReference>
<organism evidence="1 2">
    <name type="scientific">Candidatus Woesebacteria bacterium RBG_16_42_24</name>
    <dbReference type="NCBI Taxonomy" id="1802485"/>
    <lineage>
        <taxon>Bacteria</taxon>
        <taxon>Candidatus Woeseibacteriota</taxon>
    </lineage>
</organism>
<evidence type="ECO:0000313" key="1">
    <source>
        <dbReference type="EMBL" id="OGM16009.1"/>
    </source>
</evidence>
<dbReference type="Proteomes" id="UP000177382">
    <property type="component" value="Unassembled WGS sequence"/>
</dbReference>
<dbReference type="STRING" id="1802485.A2V97_04560"/>
<gene>
    <name evidence="1" type="ORF">A2V97_04560</name>
</gene>
<accession>A0A1F7XMJ9</accession>
<evidence type="ECO:0000313" key="2">
    <source>
        <dbReference type="Proteomes" id="UP000177382"/>
    </source>
</evidence>
<name>A0A1F7XMJ9_9BACT</name>
<comment type="caution">
    <text evidence="1">The sequence shown here is derived from an EMBL/GenBank/DDBJ whole genome shotgun (WGS) entry which is preliminary data.</text>
</comment>
<protein>
    <submittedName>
        <fullName evidence="1">Uncharacterized protein</fullName>
    </submittedName>
</protein>
<dbReference type="AlphaFoldDB" id="A0A1F7XMJ9"/>
<sequence>MTIGDFRSPDLSYKGWLESVKESAEVKIDSPVNNQSFFTDLGKSKKEIIVSGVVEDSRRGKILIVIRTDRDYPQALGKALKDGKWNFTGCTLGGVDHQIYAVLVDKNDKPIVRSRIINVRLERGV</sequence>
<proteinExistence type="predicted"/>
<reference evidence="1 2" key="1">
    <citation type="journal article" date="2016" name="Nat. Commun.">
        <title>Thousands of microbial genomes shed light on interconnected biogeochemical processes in an aquifer system.</title>
        <authorList>
            <person name="Anantharaman K."/>
            <person name="Brown C.T."/>
            <person name="Hug L.A."/>
            <person name="Sharon I."/>
            <person name="Castelle C.J."/>
            <person name="Probst A.J."/>
            <person name="Thomas B.C."/>
            <person name="Singh A."/>
            <person name="Wilkins M.J."/>
            <person name="Karaoz U."/>
            <person name="Brodie E.L."/>
            <person name="Williams K.H."/>
            <person name="Hubbard S.S."/>
            <person name="Banfield J.F."/>
        </authorList>
    </citation>
    <scope>NUCLEOTIDE SEQUENCE [LARGE SCALE GENOMIC DNA]</scope>
</reference>